<organism evidence="2 3">
    <name type="scientific">Dreissena polymorpha</name>
    <name type="common">Zebra mussel</name>
    <name type="synonym">Mytilus polymorpha</name>
    <dbReference type="NCBI Taxonomy" id="45954"/>
    <lineage>
        <taxon>Eukaryota</taxon>
        <taxon>Metazoa</taxon>
        <taxon>Spiralia</taxon>
        <taxon>Lophotrochozoa</taxon>
        <taxon>Mollusca</taxon>
        <taxon>Bivalvia</taxon>
        <taxon>Autobranchia</taxon>
        <taxon>Heteroconchia</taxon>
        <taxon>Euheterodonta</taxon>
        <taxon>Imparidentia</taxon>
        <taxon>Neoheterodontei</taxon>
        <taxon>Myida</taxon>
        <taxon>Dreissenoidea</taxon>
        <taxon>Dreissenidae</taxon>
        <taxon>Dreissena</taxon>
    </lineage>
</organism>
<feature type="compositionally biased region" description="Basic and acidic residues" evidence="1">
    <location>
        <begin position="38"/>
        <end position="63"/>
    </location>
</feature>
<protein>
    <submittedName>
        <fullName evidence="2">Uncharacterized protein</fullName>
    </submittedName>
</protein>
<feature type="compositionally biased region" description="Polar residues" evidence="1">
    <location>
        <begin position="83"/>
        <end position="92"/>
    </location>
</feature>
<dbReference type="Proteomes" id="UP000828390">
    <property type="component" value="Unassembled WGS sequence"/>
</dbReference>
<sequence length="100" mass="10898">MIVSFVGRLTIYDQIAKWRVGQWGHSRLVNVGPQTIRKEGGRVSSSRRGDSKIGNEENVDRYGKGGNTSSLKTFDRGGGRNISLGQTASGSRGSRFVGRK</sequence>
<feature type="region of interest" description="Disordered" evidence="1">
    <location>
        <begin position="38"/>
        <end position="100"/>
    </location>
</feature>
<reference evidence="2" key="2">
    <citation type="submission" date="2020-11" db="EMBL/GenBank/DDBJ databases">
        <authorList>
            <person name="McCartney M.A."/>
            <person name="Auch B."/>
            <person name="Kono T."/>
            <person name="Mallez S."/>
            <person name="Becker A."/>
            <person name="Gohl D.M."/>
            <person name="Silverstein K.A.T."/>
            <person name="Koren S."/>
            <person name="Bechman K.B."/>
            <person name="Herman A."/>
            <person name="Abrahante J.E."/>
            <person name="Garbe J."/>
        </authorList>
    </citation>
    <scope>NUCLEOTIDE SEQUENCE</scope>
    <source>
        <strain evidence="2">Duluth1</strain>
        <tissue evidence="2">Whole animal</tissue>
    </source>
</reference>
<evidence type="ECO:0000313" key="2">
    <source>
        <dbReference type="EMBL" id="KAH3773246.1"/>
    </source>
</evidence>
<evidence type="ECO:0000256" key="1">
    <source>
        <dbReference type="SAM" id="MobiDB-lite"/>
    </source>
</evidence>
<comment type="caution">
    <text evidence="2">The sequence shown here is derived from an EMBL/GenBank/DDBJ whole genome shotgun (WGS) entry which is preliminary data.</text>
</comment>
<evidence type="ECO:0000313" key="3">
    <source>
        <dbReference type="Proteomes" id="UP000828390"/>
    </source>
</evidence>
<dbReference type="EMBL" id="JAIWYP010000009">
    <property type="protein sequence ID" value="KAH3773246.1"/>
    <property type="molecule type" value="Genomic_DNA"/>
</dbReference>
<accession>A0A9D4E6L4</accession>
<dbReference type="AlphaFoldDB" id="A0A9D4E6L4"/>
<keyword evidence="3" id="KW-1185">Reference proteome</keyword>
<gene>
    <name evidence="2" type="ORF">DPMN_174604</name>
</gene>
<reference evidence="2" key="1">
    <citation type="journal article" date="2019" name="bioRxiv">
        <title>The Genome of the Zebra Mussel, Dreissena polymorpha: A Resource for Invasive Species Research.</title>
        <authorList>
            <person name="McCartney M.A."/>
            <person name="Auch B."/>
            <person name="Kono T."/>
            <person name="Mallez S."/>
            <person name="Zhang Y."/>
            <person name="Obille A."/>
            <person name="Becker A."/>
            <person name="Abrahante J.E."/>
            <person name="Garbe J."/>
            <person name="Badalamenti J.P."/>
            <person name="Herman A."/>
            <person name="Mangelson H."/>
            <person name="Liachko I."/>
            <person name="Sullivan S."/>
            <person name="Sone E.D."/>
            <person name="Koren S."/>
            <person name="Silverstein K.A.T."/>
            <person name="Beckman K.B."/>
            <person name="Gohl D.M."/>
        </authorList>
    </citation>
    <scope>NUCLEOTIDE SEQUENCE</scope>
    <source>
        <strain evidence="2">Duluth1</strain>
        <tissue evidence="2">Whole animal</tissue>
    </source>
</reference>
<name>A0A9D4E6L4_DREPO</name>
<proteinExistence type="predicted"/>